<accession>A0ABT8YG80</accession>
<name>A0ABT8YG80_9SPHN</name>
<proteinExistence type="predicted"/>
<dbReference type="RefSeq" id="WP_303546738.1">
    <property type="nucleotide sequence ID" value="NZ_JAUOTP010000012.1"/>
</dbReference>
<evidence type="ECO:0000313" key="1">
    <source>
        <dbReference type="EMBL" id="MDO6416850.1"/>
    </source>
</evidence>
<evidence type="ECO:0000313" key="2">
    <source>
        <dbReference type="Proteomes" id="UP001169764"/>
    </source>
</evidence>
<dbReference type="Proteomes" id="UP001169764">
    <property type="component" value="Unassembled WGS sequence"/>
</dbReference>
<comment type="caution">
    <text evidence="1">The sequence shown here is derived from an EMBL/GenBank/DDBJ whole genome shotgun (WGS) entry which is preliminary data.</text>
</comment>
<dbReference type="EMBL" id="JAUOTP010000012">
    <property type="protein sequence ID" value="MDO6416850.1"/>
    <property type="molecule type" value="Genomic_DNA"/>
</dbReference>
<sequence length="153" mass="16522">MGARDHAGLLVGVPTMMAALIALALSAAVPPTPPAEASVDAAVAVVRDYYAAIEARDYRAAYRLWHGRYSLAQVRAGYADNVHVRATPIPPFEADAGAGSVYCEVKVRVDAVLRSGRRQHFAGSFTLRRVNDVDGSTADQRRWHIIGAKLRPI</sequence>
<organism evidence="1 2">
    <name type="scientific">Sphingomonas natans</name>
    <dbReference type="NCBI Taxonomy" id="3063330"/>
    <lineage>
        <taxon>Bacteria</taxon>
        <taxon>Pseudomonadati</taxon>
        <taxon>Pseudomonadota</taxon>
        <taxon>Alphaproteobacteria</taxon>
        <taxon>Sphingomonadales</taxon>
        <taxon>Sphingomonadaceae</taxon>
        <taxon>Sphingomonas</taxon>
    </lineage>
</organism>
<evidence type="ECO:0008006" key="3">
    <source>
        <dbReference type="Google" id="ProtNLM"/>
    </source>
</evidence>
<reference evidence="1" key="1">
    <citation type="submission" date="2023-07" db="EMBL/GenBank/DDBJ databases">
        <authorList>
            <person name="Kim M."/>
        </authorList>
    </citation>
    <scope>NUCLEOTIDE SEQUENCE</scope>
    <source>
        <strain evidence="1">BIUV-7</strain>
    </source>
</reference>
<gene>
    <name evidence="1" type="ORF">Q4F19_20875</name>
</gene>
<keyword evidence="2" id="KW-1185">Reference proteome</keyword>
<protein>
    <recommendedName>
        <fullName evidence="3">DUF4440 domain-containing protein</fullName>
    </recommendedName>
</protein>